<reference evidence="7" key="1">
    <citation type="submission" date="2014-09" db="EMBL/GenBank/DDBJ databases">
        <authorList>
            <person name="Gomez-Valero L."/>
        </authorList>
    </citation>
    <scope>NUCLEOTIDE SEQUENCE [LARGE SCALE GENOMIC DNA]</scope>
    <source>
        <strain evidence="7">ATCC33218</strain>
    </source>
</reference>
<dbReference type="Proteomes" id="UP000032414">
    <property type="component" value="Chromosome I"/>
</dbReference>
<feature type="active site" description="Proton acceptor" evidence="4">
    <location>
        <position position="80"/>
    </location>
</feature>
<evidence type="ECO:0000256" key="2">
    <source>
        <dbReference type="ARBA" id="ARBA00022801"/>
    </source>
</evidence>
<evidence type="ECO:0000313" key="7">
    <source>
        <dbReference type="Proteomes" id="UP000032414"/>
    </source>
</evidence>
<comment type="similarity">
    <text evidence="4">Belongs to the Maf family.</text>
</comment>
<evidence type="ECO:0000256" key="4">
    <source>
        <dbReference type="HAMAP-Rule" id="MF_00528"/>
    </source>
</evidence>
<comment type="catalytic activity">
    <reaction evidence="4">
        <text>a ribonucleoside 5'-triphosphate + H2O = a ribonucleoside 5'-phosphate + diphosphate + H(+)</text>
        <dbReference type="Rhea" id="RHEA:23996"/>
        <dbReference type="ChEBI" id="CHEBI:15377"/>
        <dbReference type="ChEBI" id="CHEBI:15378"/>
        <dbReference type="ChEBI" id="CHEBI:33019"/>
        <dbReference type="ChEBI" id="CHEBI:58043"/>
        <dbReference type="ChEBI" id="CHEBI:61557"/>
        <dbReference type="EC" id="3.6.1.9"/>
    </reaction>
</comment>
<dbReference type="RefSeq" id="WP_045100094.1">
    <property type="nucleotide sequence ID" value="NZ_CP020614.1"/>
</dbReference>
<reference evidence="6 8" key="3">
    <citation type="submission" date="2016-10" db="EMBL/GenBank/DDBJ databases">
        <authorList>
            <person name="Varghese N."/>
            <person name="Submissions S."/>
        </authorList>
    </citation>
    <scope>NUCLEOTIDE SEQUENCE [LARGE SCALE GENOMIC DNA]</scope>
    <source>
        <strain evidence="6 8">ATCC 33218</strain>
    </source>
</reference>
<dbReference type="STRING" id="451.B6N58_02790"/>
<organism evidence="5 7">
    <name type="scientific">Legionella micdadei</name>
    <name type="common">Tatlockia micdadei</name>
    <dbReference type="NCBI Taxonomy" id="451"/>
    <lineage>
        <taxon>Bacteria</taxon>
        <taxon>Pseudomonadati</taxon>
        <taxon>Pseudomonadota</taxon>
        <taxon>Gammaproteobacteria</taxon>
        <taxon>Legionellales</taxon>
        <taxon>Legionellaceae</taxon>
        <taxon>Legionella</taxon>
    </lineage>
</organism>
<dbReference type="InterPro" id="IPR003697">
    <property type="entry name" value="Maf-like"/>
</dbReference>
<dbReference type="HAMAP" id="MF_00528">
    <property type="entry name" value="Maf"/>
    <property type="match status" value="1"/>
</dbReference>
<dbReference type="PIRSF" id="PIRSF006305">
    <property type="entry name" value="Maf"/>
    <property type="match status" value="1"/>
</dbReference>
<reference evidence="5" key="2">
    <citation type="submission" date="2014-09" db="EMBL/GenBank/DDBJ databases">
        <authorList>
            <person name="GOMEZ-VALERO Laura"/>
        </authorList>
    </citation>
    <scope>NUCLEOTIDE SEQUENCE</scope>
    <source>
        <strain evidence="5">ATCC33218</strain>
    </source>
</reference>
<dbReference type="EC" id="3.6.1.9" evidence="4"/>
<evidence type="ECO:0000313" key="6">
    <source>
        <dbReference type="EMBL" id="SCY67197.1"/>
    </source>
</evidence>
<dbReference type="PANTHER" id="PTHR43213">
    <property type="entry name" value="BIFUNCTIONAL DTTP/UTP PYROPHOSPHATASE/METHYLTRANSFERASE PROTEIN-RELATED"/>
    <property type="match status" value="1"/>
</dbReference>
<protein>
    <recommendedName>
        <fullName evidence="4">Nucleoside triphosphate pyrophosphatase</fullName>
        <ecNumber evidence="4">3.6.1.9</ecNumber>
    </recommendedName>
    <alternativeName>
        <fullName evidence="4">Nucleotide pyrophosphatase</fullName>
        <shortName evidence="4">Nucleotide PPase</shortName>
    </alternativeName>
</protein>
<dbReference type="GO" id="GO:0009117">
    <property type="term" value="P:nucleotide metabolic process"/>
    <property type="evidence" value="ECO:0007669"/>
    <property type="project" value="UniProtKB-KW"/>
</dbReference>
<dbReference type="EMBL" id="FMVN01000013">
    <property type="protein sequence ID" value="SCY67197.1"/>
    <property type="molecule type" value="Genomic_DNA"/>
</dbReference>
<comment type="cofactor">
    <cofactor evidence="1 4">
        <name>a divalent metal cation</name>
        <dbReference type="ChEBI" id="CHEBI:60240"/>
    </cofactor>
</comment>
<evidence type="ECO:0000256" key="1">
    <source>
        <dbReference type="ARBA" id="ARBA00001968"/>
    </source>
</evidence>
<keyword evidence="3 4" id="KW-0546">Nucleotide metabolism</keyword>
<dbReference type="Proteomes" id="UP000182998">
    <property type="component" value="Unassembled WGS sequence"/>
</dbReference>
<evidence type="ECO:0000256" key="3">
    <source>
        <dbReference type="ARBA" id="ARBA00023080"/>
    </source>
</evidence>
<evidence type="ECO:0000313" key="5">
    <source>
        <dbReference type="EMBL" id="CEG61939.1"/>
    </source>
</evidence>
<dbReference type="GO" id="GO:0047429">
    <property type="term" value="F:nucleoside triphosphate diphosphatase activity"/>
    <property type="evidence" value="ECO:0007669"/>
    <property type="project" value="UniProtKB-EC"/>
</dbReference>
<dbReference type="OrthoDB" id="9813694at2"/>
<dbReference type="SUPFAM" id="SSF52972">
    <property type="entry name" value="ITPase-like"/>
    <property type="match status" value="1"/>
</dbReference>
<dbReference type="PANTHER" id="PTHR43213:SF5">
    <property type="entry name" value="BIFUNCTIONAL DTTP_UTP PYROPHOSPHATASE_METHYLTRANSFERASE PROTEIN-RELATED"/>
    <property type="match status" value="1"/>
</dbReference>
<comment type="caution">
    <text evidence="4">Lacks conserved residue(s) required for the propagation of feature annotation.</text>
</comment>
<sequence length="202" mass="22440">MSEFINQQHPLILASASSARSNLLSSIGLRFEVIPSHCDEEKLKKNFNSNNWLDLAFHLANAKALEVSYRYPNYFVIAADQLCVIGNQYLDKPLTHANAVNQLRLLSGKTHQLIATTCIAQNGNVVWQNDDIATLTMHGLSDSTIEGYLRLAKPYHSCGAYHYEGAAKWLFKEVQGSDSTILGLPLLPLTQALVDLEIVKMP</sequence>
<proteinExistence type="inferred from homology"/>
<comment type="catalytic activity">
    <reaction evidence="4">
        <text>a 2'-deoxyribonucleoside 5'-triphosphate + H2O = a 2'-deoxyribonucleoside 5'-phosphate + diphosphate + H(+)</text>
        <dbReference type="Rhea" id="RHEA:44644"/>
        <dbReference type="ChEBI" id="CHEBI:15377"/>
        <dbReference type="ChEBI" id="CHEBI:15378"/>
        <dbReference type="ChEBI" id="CHEBI:33019"/>
        <dbReference type="ChEBI" id="CHEBI:61560"/>
        <dbReference type="ChEBI" id="CHEBI:65317"/>
        <dbReference type="EC" id="3.6.1.9"/>
    </reaction>
</comment>
<dbReference type="AlphaFoldDB" id="A0A098GHJ7"/>
<name>A0A098GHJ7_LEGMI</name>
<dbReference type="Gene3D" id="3.90.950.10">
    <property type="match status" value="1"/>
</dbReference>
<keyword evidence="4" id="KW-0963">Cytoplasm</keyword>
<dbReference type="PATRIC" id="fig|451.8.peg.2579"/>
<dbReference type="GO" id="GO:0005737">
    <property type="term" value="C:cytoplasm"/>
    <property type="evidence" value="ECO:0007669"/>
    <property type="project" value="UniProtKB-SubCell"/>
</dbReference>
<keyword evidence="2 4" id="KW-0378">Hydrolase</keyword>
<dbReference type="NCBIfam" id="TIGR00172">
    <property type="entry name" value="maf"/>
    <property type="match status" value="1"/>
</dbReference>
<gene>
    <name evidence="5" type="ORF">LMI_2685</name>
    <name evidence="6" type="ORF">SAMN02982997_02449</name>
</gene>
<comment type="function">
    <text evidence="4">Nucleoside triphosphate pyrophosphatase. May have a dual role in cell division arrest and in preventing the incorporation of modified nucleotides into cellular nucleic acids.</text>
</comment>
<accession>A0A098GHJ7</accession>
<dbReference type="Pfam" id="PF02545">
    <property type="entry name" value="Maf"/>
    <property type="match status" value="1"/>
</dbReference>
<dbReference type="HOGENOM" id="CLU_040416_1_1_6"/>
<evidence type="ECO:0000313" key="8">
    <source>
        <dbReference type="Proteomes" id="UP000182998"/>
    </source>
</evidence>
<dbReference type="EMBL" id="LN614830">
    <property type="protein sequence ID" value="CEG61939.1"/>
    <property type="molecule type" value="Genomic_DNA"/>
</dbReference>
<dbReference type="KEGG" id="tmc:LMI_2685"/>
<keyword evidence="8" id="KW-1185">Reference proteome</keyword>
<dbReference type="InterPro" id="IPR029001">
    <property type="entry name" value="ITPase-like_fam"/>
</dbReference>
<comment type="subcellular location">
    <subcellularLocation>
        <location evidence="4">Cytoplasm</location>
    </subcellularLocation>
</comment>
<dbReference type="CDD" id="cd00555">
    <property type="entry name" value="Maf"/>
    <property type="match status" value="1"/>
</dbReference>